<dbReference type="EMBL" id="JARK01001525">
    <property type="protein sequence ID" value="EYB92854.1"/>
    <property type="molecule type" value="Genomic_DNA"/>
</dbReference>
<organism evidence="1 2">
    <name type="scientific">Ancylostoma ceylanicum</name>
    <dbReference type="NCBI Taxonomy" id="53326"/>
    <lineage>
        <taxon>Eukaryota</taxon>
        <taxon>Metazoa</taxon>
        <taxon>Ecdysozoa</taxon>
        <taxon>Nematoda</taxon>
        <taxon>Chromadorea</taxon>
        <taxon>Rhabditida</taxon>
        <taxon>Rhabditina</taxon>
        <taxon>Rhabditomorpha</taxon>
        <taxon>Strongyloidea</taxon>
        <taxon>Ancylostomatidae</taxon>
        <taxon>Ancylostomatinae</taxon>
        <taxon>Ancylostoma</taxon>
    </lineage>
</organism>
<name>A0A016SRA1_9BILA</name>
<evidence type="ECO:0000313" key="1">
    <source>
        <dbReference type="EMBL" id="EYB92854.1"/>
    </source>
</evidence>
<gene>
    <name evidence="1" type="primary">Acey_s0189.g1191</name>
    <name evidence="1" type="ORF">Y032_0189g1191</name>
</gene>
<keyword evidence="2" id="KW-1185">Reference proteome</keyword>
<reference evidence="2" key="1">
    <citation type="journal article" date="2015" name="Nat. Genet.">
        <title>The genome and transcriptome of the zoonotic hookworm Ancylostoma ceylanicum identify infection-specific gene families.</title>
        <authorList>
            <person name="Schwarz E.M."/>
            <person name="Hu Y."/>
            <person name="Antoshechkin I."/>
            <person name="Miller M.M."/>
            <person name="Sternberg P.W."/>
            <person name="Aroian R.V."/>
        </authorList>
    </citation>
    <scope>NUCLEOTIDE SEQUENCE</scope>
    <source>
        <strain evidence="2">HY135</strain>
    </source>
</reference>
<dbReference type="AlphaFoldDB" id="A0A016SRA1"/>
<evidence type="ECO:0000313" key="2">
    <source>
        <dbReference type="Proteomes" id="UP000024635"/>
    </source>
</evidence>
<sequence>MGSRTTPFVHNYLAHDFSRSISCPTEVLSSFIYTLKVNDEMSFPCDQYGNIHSNSKFRYKTHLRSPHNID</sequence>
<dbReference type="Proteomes" id="UP000024635">
    <property type="component" value="Unassembled WGS sequence"/>
</dbReference>
<accession>A0A016SRA1</accession>
<comment type="caution">
    <text evidence="1">The sequence shown here is derived from an EMBL/GenBank/DDBJ whole genome shotgun (WGS) entry which is preliminary data.</text>
</comment>
<protein>
    <submittedName>
        <fullName evidence="1">Uncharacterized protein</fullName>
    </submittedName>
</protein>
<proteinExistence type="predicted"/>